<dbReference type="OrthoDB" id="955414at2"/>
<sequence length="146" mass="16557">MKPLRFVLAPKVVVFTFVSLIFFQVCASAQSTTFALLTAKNESIANPPAKSFNAQIKQLKQDQLLFQLLVENPGNERLALYIKDKFNNTLHREALPATVKFEGRYNLQSLEDGDYVFEIRNGKNIMMEKSLSITTQTQVNRNVSVN</sequence>
<dbReference type="STRING" id="408074.SAMN05660909_03663"/>
<protein>
    <submittedName>
        <fullName evidence="1">Uncharacterized protein</fullName>
    </submittedName>
</protein>
<proteinExistence type="predicted"/>
<dbReference type="Proteomes" id="UP000199656">
    <property type="component" value="Unassembled WGS sequence"/>
</dbReference>
<dbReference type="EMBL" id="FNRL01000017">
    <property type="protein sequence ID" value="SEA82914.1"/>
    <property type="molecule type" value="Genomic_DNA"/>
</dbReference>
<accession>A0A1H4ECX5</accession>
<evidence type="ECO:0000313" key="2">
    <source>
        <dbReference type="Proteomes" id="UP000199656"/>
    </source>
</evidence>
<gene>
    <name evidence="1" type="ORF">SAMN05660909_03663</name>
</gene>
<dbReference type="AlphaFoldDB" id="A0A1H4ECX5"/>
<reference evidence="2" key="1">
    <citation type="submission" date="2016-10" db="EMBL/GenBank/DDBJ databases">
        <authorList>
            <person name="Varghese N."/>
            <person name="Submissions S."/>
        </authorList>
    </citation>
    <scope>NUCLEOTIDE SEQUENCE [LARGE SCALE GENOMIC DNA]</scope>
    <source>
        <strain evidence="2">DSM 23920</strain>
    </source>
</reference>
<organism evidence="1 2">
    <name type="scientific">Chitinophaga terrae</name>
    <name type="common">ex Kim and Jung 2007</name>
    <dbReference type="NCBI Taxonomy" id="408074"/>
    <lineage>
        <taxon>Bacteria</taxon>
        <taxon>Pseudomonadati</taxon>
        <taxon>Bacteroidota</taxon>
        <taxon>Chitinophagia</taxon>
        <taxon>Chitinophagales</taxon>
        <taxon>Chitinophagaceae</taxon>
        <taxon>Chitinophaga</taxon>
    </lineage>
</organism>
<keyword evidence="2" id="KW-1185">Reference proteome</keyword>
<name>A0A1H4ECX5_9BACT</name>
<evidence type="ECO:0000313" key="1">
    <source>
        <dbReference type="EMBL" id="SEA82914.1"/>
    </source>
</evidence>
<dbReference type="RefSeq" id="WP_089763375.1">
    <property type="nucleotide sequence ID" value="NZ_BKAT01000030.1"/>
</dbReference>